<dbReference type="Proteomes" id="UP000467841">
    <property type="component" value="Unassembled WGS sequence"/>
</dbReference>
<dbReference type="Pfam" id="PF00646">
    <property type="entry name" value="F-box"/>
    <property type="match status" value="1"/>
</dbReference>
<evidence type="ECO:0000313" key="3">
    <source>
        <dbReference type="Proteomes" id="UP000467841"/>
    </source>
</evidence>
<keyword evidence="3" id="KW-1185">Reference proteome</keyword>
<dbReference type="SUPFAM" id="SSF81383">
    <property type="entry name" value="F-box domain"/>
    <property type="match status" value="1"/>
</dbReference>
<dbReference type="PROSITE" id="PS50181">
    <property type="entry name" value="FBOX"/>
    <property type="match status" value="1"/>
</dbReference>
<sequence>MCSCLNDKMSLSPTKNRVHENKLSSPPSSLTLSSLPNDAILKCLLGVPRSSHFNVSHVNKTFRSLVRSHEFEKHHFRSLLLRKDSVYVSFSYGDIDGLFQWFTLRPIEIETEKKKTIEYRLVPFSIPRPSNGYAFFPTRVVAVGSEIYFVGCDSKEDIHSSKDLWIFDTRSGNLT</sequence>
<dbReference type="AlphaFoldDB" id="A0A6D2JMI9"/>
<dbReference type="SMART" id="SM00256">
    <property type="entry name" value="FBOX"/>
    <property type="match status" value="1"/>
</dbReference>
<name>A0A6D2JMI9_9BRAS</name>
<comment type="caution">
    <text evidence="2">The sequence shown here is derived from an EMBL/GenBank/DDBJ whole genome shotgun (WGS) entry which is preliminary data.</text>
</comment>
<feature type="domain" description="F-box" evidence="1">
    <location>
        <begin position="29"/>
        <end position="79"/>
    </location>
</feature>
<protein>
    <recommendedName>
        <fullName evidence="1">F-box domain-containing protein</fullName>
    </recommendedName>
</protein>
<dbReference type="InterPro" id="IPR050354">
    <property type="entry name" value="F-box/kelch-repeat_ARATH"/>
</dbReference>
<dbReference type="PANTHER" id="PTHR24414:SF143">
    <property type="entry name" value="F-BOX DOMAIN-CONTAINING PROTEIN"/>
    <property type="match status" value="1"/>
</dbReference>
<dbReference type="EMBL" id="CACVBM020001185">
    <property type="protein sequence ID" value="CAA7037900.1"/>
    <property type="molecule type" value="Genomic_DNA"/>
</dbReference>
<evidence type="ECO:0000313" key="2">
    <source>
        <dbReference type="EMBL" id="CAA7037900.1"/>
    </source>
</evidence>
<gene>
    <name evidence="2" type="ORF">MERR_LOCUS25135</name>
</gene>
<dbReference type="InterPro" id="IPR001810">
    <property type="entry name" value="F-box_dom"/>
</dbReference>
<reference evidence="2" key="1">
    <citation type="submission" date="2020-01" db="EMBL/GenBank/DDBJ databases">
        <authorList>
            <person name="Mishra B."/>
        </authorList>
    </citation>
    <scope>NUCLEOTIDE SEQUENCE [LARGE SCALE GENOMIC DNA]</scope>
</reference>
<evidence type="ECO:0000259" key="1">
    <source>
        <dbReference type="PROSITE" id="PS50181"/>
    </source>
</evidence>
<accession>A0A6D2JMI9</accession>
<proteinExistence type="predicted"/>
<dbReference type="PANTHER" id="PTHR24414">
    <property type="entry name" value="F-BOX/KELCH-REPEAT PROTEIN SKIP4"/>
    <property type="match status" value="1"/>
</dbReference>
<dbReference type="InterPro" id="IPR036047">
    <property type="entry name" value="F-box-like_dom_sf"/>
</dbReference>
<organism evidence="2 3">
    <name type="scientific">Microthlaspi erraticum</name>
    <dbReference type="NCBI Taxonomy" id="1685480"/>
    <lineage>
        <taxon>Eukaryota</taxon>
        <taxon>Viridiplantae</taxon>
        <taxon>Streptophyta</taxon>
        <taxon>Embryophyta</taxon>
        <taxon>Tracheophyta</taxon>
        <taxon>Spermatophyta</taxon>
        <taxon>Magnoliopsida</taxon>
        <taxon>eudicotyledons</taxon>
        <taxon>Gunneridae</taxon>
        <taxon>Pentapetalae</taxon>
        <taxon>rosids</taxon>
        <taxon>malvids</taxon>
        <taxon>Brassicales</taxon>
        <taxon>Brassicaceae</taxon>
        <taxon>Coluteocarpeae</taxon>
        <taxon>Microthlaspi</taxon>
    </lineage>
</organism>